<reference evidence="2" key="1">
    <citation type="submission" date="2022-11" db="UniProtKB">
        <authorList>
            <consortium name="WormBaseParasite"/>
        </authorList>
    </citation>
    <scope>IDENTIFICATION</scope>
</reference>
<dbReference type="Proteomes" id="UP000887579">
    <property type="component" value="Unplaced"/>
</dbReference>
<evidence type="ECO:0000313" key="2">
    <source>
        <dbReference type="WBParaSite" id="ES5_v2.g18256.t1"/>
    </source>
</evidence>
<accession>A0AC34FLJ1</accession>
<evidence type="ECO:0000313" key="1">
    <source>
        <dbReference type="Proteomes" id="UP000887579"/>
    </source>
</evidence>
<sequence length="452" mass="51855">MVMFGVYIVLIFCSLLNISFSNENFCEPSKCHESCKECSRCNDETACTACPDNHHKVNAPYESLEFHCQQKCENNERIAIRFYNYSYCNLTYSNHHFSNTLQSAYSPHFSFSMNLPSLIIFIFAGIFFMCSIAITYAHCFILKKTNNFFQRQESDVERSLIDTPIKLVEVDPFKEKACAHVYSNLENIDVGDFVVGKSLSSGNYSFVHEGKLFGKDVAIKVALKEGRKSIIKELQVYDKVSHQNIIKALGIHLGVENLLFMPLRKFSLAKFFVQYGATIKDIILTQYSIQVADAMKYLHSKNILHCDLKIDNILVKNDNGDQVEISDFGCAVDLDHDHEARYVGTITHKAYEHLKAEAVRMPAIAKTKSDVWAFGVTVWQIFSKTDEIPDNFINPKDIVSNYEKGKKLPKPEAIPDRLWRYDILQCFNLQPDSRPTMEEMHQKLISWSIFVT</sequence>
<proteinExistence type="predicted"/>
<name>A0AC34FLJ1_9BILA</name>
<dbReference type="WBParaSite" id="ES5_v2.g18256.t1">
    <property type="protein sequence ID" value="ES5_v2.g18256.t1"/>
    <property type="gene ID" value="ES5_v2.g18256"/>
</dbReference>
<protein>
    <submittedName>
        <fullName evidence="2">Protein kinase domain-containing protein</fullName>
    </submittedName>
</protein>
<organism evidence="1 2">
    <name type="scientific">Panagrolaimus sp. ES5</name>
    <dbReference type="NCBI Taxonomy" id="591445"/>
    <lineage>
        <taxon>Eukaryota</taxon>
        <taxon>Metazoa</taxon>
        <taxon>Ecdysozoa</taxon>
        <taxon>Nematoda</taxon>
        <taxon>Chromadorea</taxon>
        <taxon>Rhabditida</taxon>
        <taxon>Tylenchina</taxon>
        <taxon>Panagrolaimomorpha</taxon>
        <taxon>Panagrolaimoidea</taxon>
        <taxon>Panagrolaimidae</taxon>
        <taxon>Panagrolaimus</taxon>
    </lineage>
</organism>